<feature type="transmembrane region" description="Helical" evidence="1">
    <location>
        <begin position="26"/>
        <end position="45"/>
    </location>
</feature>
<dbReference type="AlphaFoldDB" id="A0A0L0T4J3"/>
<dbReference type="Proteomes" id="UP000054350">
    <property type="component" value="Unassembled WGS sequence"/>
</dbReference>
<name>A0A0L0T4J3_ALLM3</name>
<reference evidence="3" key="2">
    <citation type="submission" date="2009-11" db="EMBL/GenBank/DDBJ databases">
        <title>The Genome Sequence of Allomyces macrogynus strain ATCC 38327.</title>
        <authorList>
            <consortium name="The Broad Institute Genome Sequencing Platform"/>
            <person name="Russ C."/>
            <person name="Cuomo C."/>
            <person name="Shea T."/>
            <person name="Young S.K."/>
            <person name="Zeng Q."/>
            <person name="Koehrsen M."/>
            <person name="Haas B."/>
            <person name="Borodovsky M."/>
            <person name="Guigo R."/>
            <person name="Alvarado L."/>
            <person name="Berlin A."/>
            <person name="Borenstein D."/>
            <person name="Chen Z."/>
            <person name="Engels R."/>
            <person name="Freedman E."/>
            <person name="Gellesch M."/>
            <person name="Goldberg J."/>
            <person name="Griggs A."/>
            <person name="Gujja S."/>
            <person name="Heiman D."/>
            <person name="Hepburn T."/>
            <person name="Howarth C."/>
            <person name="Jen D."/>
            <person name="Larson L."/>
            <person name="Lewis B."/>
            <person name="Mehta T."/>
            <person name="Park D."/>
            <person name="Pearson M."/>
            <person name="Roberts A."/>
            <person name="Saif S."/>
            <person name="Shenoy N."/>
            <person name="Sisk P."/>
            <person name="Stolte C."/>
            <person name="Sykes S."/>
            <person name="Walk T."/>
            <person name="White J."/>
            <person name="Yandava C."/>
            <person name="Burger G."/>
            <person name="Gray M.W."/>
            <person name="Holland P.W.H."/>
            <person name="King N."/>
            <person name="Lang F.B.F."/>
            <person name="Roger A.J."/>
            <person name="Ruiz-Trillo I."/>
            <person name="Lander E."/>
            <person name="Nusbaum C."/>
        </authorList>
    </citation>
    <scope>NUCLEOTIDE SEQUENCE [LARGE SCALE GENOMIC DNA]</scope>
    <source>
        <strain evidence="3">ATCC 38327</strain>
    </source>
</reference>
<evidence type="ECO:0000256" key="1">
    <source>
        <dbReference type="SAM" id="Phobius"/>
    </source>
</evidence>
<keyword evidence="1" id="KW-1133">Transmembrane helix</keyword>
<evidence type="ECO:0000313" key="3">
    <source>
        <dbReference type="Proteomes" id="UP000054350"/>
    </source>
</evidence>
<keyword evidence="1" id="KW-0812">Transmembrane</keyword>
<feature type="transmembrane region" description="Helical" evidence="1">
    <location>
        <begin position="101"/>
        <end position="121"/>
    </location>
</feature>
<dbReference type="VEuPathDB" id="FungiDB:AMAG_14205"/>
<keyword evidence="3" id="KW-1185">Reference proteome</keyword>
<gene>
    <name evidence="2" type="ORF">AMAG_14205</name>
</gene>
<organism evidence="2 3">
    <name type="scientific">Allomyces macrogynus (strain ATCC 38327)</name>
    <name type="common">Allomyces javanicus var. macrogynus</name>
    <dbReference type="NCBI Taxonomy" id="578462"/>
    <lineage>
        <taxon>Eukaryota</taxon>
        <taxon>Fungi</taxon>
        <taxon>Fungi incertae sedis</taxon>
        <taxon>Blastocladiomycota</taxon>
        <taxon>Blastocladiomycetes</taxon>
        <taxon>Blastocladiales</taxon>
        <taxon>Blastocladiaceae</taxon>
        <taxon>Allomyces</taxon>
    </lineage>
</organism>
<dbReference type="EMBL" id="GG745361">
    <property type="protein sequence ID" value="KNE69650.1"/>
    <property type="molecule type" value="Genomic_DNA"/>
</dbReference>
<accession>A0A0L0T4J3</accession>
<dbReference type="OrthoDB" id="7694678at2759"/>
<evidence type="ECO:0000313" key="2">
    <source>
        <dbReference type="EMBL" id="KNE69650.1"/>
    </source>
</evidence>
<evidence type="ECO:0008006" key="4">
    <source>
        <dbReference type="Google" id="ProtNLM"/>
    </source>
</evidence>
<proteinExistence type="predicted"/>
<sequence>MNGINTVLLSATLADAAKHHAPTILRVVATLAVLWATLHAAFWLLPAPSLPHHADANGDNVAIYFPKDVIAMRSWWSMRITTRRLNKLFTVPQVLQPAVRVFYLVGAAAVIVLMAALAWSWTTRSIAWFVEWRNDPGLVVVGGDAVVNTDVIEQPVVQIPGVNMPLASLRPYLIGAVIAVLVHEAGHGMAAAAYASRTSAFTP</sequence>
<keyword evidence="1" id="KW-0472">Membrane</keyword>
<protein>
    <recommendedName>
        <fullName evidence="4">Endopeptidase S2P</fullName>
    </recommendedName>
</protein>
<reference evidence="2 3" key="1">
    <citation type="submission" date="2009-11" db="EMBL/GenBank/DDBJ databases">
        <title>Annotation of Allomyces macrogynus ATCC 38327.</title>
        <authorList>
            <consortium name="The Broad Institute Genome Sequencing Platform"/>
            <person name="Russ C."/>
            <person name="Cuomo C."/>
            <person name="Burger G."/>
            <person name="Gray M.W."/>
            <person name="Holland P.W.H."/>
            <person name="King N."/>
            <person name="Lang F.B.F."/>
            <person name="Roger A.J."/>
            <person name="Ruiz-Trillo I."/>
            <person name="Young S.K."/>
            <person name="Zeng Q."/>
            <person name="Gargeya S."/>
            <person name="Fitzgerald M."/>
            <person name="Haas B."/>
            <person name="Abouelleil A."/>
            <person name="Alvarado L."/>
            <person name="Arachchi H.M."/>
            <person name="Berlin A."/>
            <person name="Chapman S.B."/>
            <person name="Gearin G."/>
            <person name="Goldberg J."/>
            <person name="Griggs A."/>
            <person name="Gujja S."/>
            <person name="Hansen M."/>
            <person name="Heiman D."/>
            <person name="Howarth C."/>
            <person name="Larimer J."/>
            <person name="Lui A."/>
            <person name="MacDonald P.J.P."/>
            <person name="McCowen C."/>
            <person name="Montmayeur A."/>
            <person name="Murphy C."/>
            <person name="Neiman D."/>
            <person name="Pearson M."/>
            <person name="Priest M."/>
            <person name="Roberts A."/>
            <person name="Saif S."/>
            <person name="Shea T."/>
            <person name="Sisk P."/>
            <person name="Stolte C."/>
            <person name="Sykes S."/>
            <person name="Wortman J."/>
            <person name="Nusbaum C."/>
            <person name="Birren B."/>
        </authorList>
    </citation>
    <scope>NUCLEOTIDE SEQUENCE [LARGE SCALE GENOMIC DNA]</scope>
    <source>
        <strain evidence="2 3">ATCC 38327</strain>
    </source>
</reference>